<feature type="compositionally biased region" description="Basic and acidic residues" evidence="4">
    <location>
        <begin position="172"/>
        <end position="196"/>
    </location>
</feature>
<dbReference type="InterPro" id="IPR010487">
    <property type="entry name" value="NGRN/Rrg9"/>
</dbReference>
<evidence type="ECO:0000256" key="1">
    <source>
        <dbReference type="ARBA" id="ARBA00003548"/>
    </source>
</evidence>
<dbReference type="VEuPathDB" id="FungiDB:MUCCIDRAFT_105709"/>
<evidence type="ECO:0000313" key="6">
    <source>
        <dbReference type="Proteomes" id="UP000077051"/>
    </source>
</evidence>
<feature type="region of interest" description="Disordered" evidence="4">
    <location>
        <begin position="106"/>
        <end position="149"/>
    </location>
</feature>
<comment type="function">
    <text evidence="1">Required for respiratory activity and maintenance and expression of the mitochondrial genome.</text>
</comment>
<feature type="compositionally biased region" description="Basic and acidic residues" evidence="4">
    <location>
        <begin position="123"/>
        <end position="137"/>
    </location>
</feature>
<feature type="compositionally biased region" description="Polar residues" evidence="4">
    <location>
        <begin position="210"/>
        <end position="219"/>
    </location>
</feature>
<comment type="similarity">
    <text evidence="2">Belongs to the RRG9 family.</text>
</comment>
<accession>A0A162U1G9</accession>
<evidence type="ECO:0000256" key="3">
    <source>
        <dbReference type="ARBA" id="ARBA00013566"/>
    </source>
</evidence>
<feature type="compositionally biased region" description="Polar residues" evidence="4">
    <location>
        <begin position="138"/>
        <end position="148"/>
    </location>
</feature>
<dbReference type="PANTHER" id="PTHR13475">
    <property type="entry name" value="NEUGRIN"/>
    <property type="match status" value="1"/>
</dbReference>
<protein>
    <recommendedName>
        <fullName evidence="3">Required for respiratory growth protein 9, mitochondrial</fullName>
    </recommendedName>
</protein>
<dbReference type="EMBL" id="AMYB01000001">
    <property type="protein sequence ID" value="OAD08742.1"/>
    <property type="molecule type" value="Genomic_DNA"/>
</dbReference>
<dbReference type="GO" id="GO:0005634">
    <property type="term" value="C:nucleus"/>
    <property type="evidence" value="ECO:0007669"/>
    <property type="project" value="TreeGrafter"/>
</dbReference>
<organism evidence="5 6">
    <name type="scientific">Mucor lusitanicus CBS 277.49</name>
    <dbReference type="NCBI Taxonomy" id="747725"/>
    <lineage>
        <taxon>Eukaryota</taxon>
        <taxon>Fungi</taxon>
        <taxon>Fungi incertae sedis</taxon>
        <taxon>Mucoromycota</taxon>
        <taxon>Mucoromycotina</taxon>
        <taxon>Mucoromycetes</taxon>
        <taxon>Mucorales</taxon>
        <taxon>Mucorineae</taxon>
        <taxon>Mucoraceae</taxon>
        <taxon>Mucor</taxon>
    </lineage>
</organism>
<dbReference type="PANTHER" id="PTHR13475:SF3">
    <property type="entry name" value="NEUGRIN"/>
    <property type="match status" value="1"/>
</dbReference>
<comment type="caution">
    <text evidence="5">The sequence shown here is derived from an EMBL/GenBank/DDBJ whole genome shotgun (WGS) entry which is preliminary data.</text>
</comment>
<reference evidence="5 6" key="1">
    <citation type="submission" date="2015-06" db="EMBL/GenBank/DDBJ databases">
        <title>Expansion of signal transduction pathways in fungi by whole-genome duplication.</title>
        <authorList>
            <consortium name="DOE Joint Genome Institute"/>
            <person name="Corrochano L.M."/>
            <person name="Kuo A."/>
            <person name="Marcet-Houben M."/>
            <person name="Polaino S."/>
            <person name="Salamov A."/>
            <person name="Villalobos J.M."/>
            <person name="Alvarez M.I."/>
            <person name="Avalos J."/>
            <person name="Benito E.P."/>
            <person name="Benoit I."/>
            <person name="Burger G."/>
            <person name="Camino L.P."/>
            <person name="Canovas D."/>
            <person name="Cerda-Olmedo E."/>
            <person name="Cheng J.-F."/>
            <person name="Dominguez A."/>
            <person name="Elias M."/>
            <person name="Eslava A.P."/>
            <person name="Glaser F."/>
            <person name="Grimwood J."/>
            <person name="Gutierrez G."/>
            <person name="Heitman J."/>
            <person name="Henrissat B."/>
            <person name="Iturriaga E.A."/>
            <person name="Lang B.F."/>
            <person name="Lavin J.L."/>
            <person name="Lee S."/>
            <person name="Li W."/>
            <person name="Lindquist E."/>
            <person name="Lopez-Garcia S."/>
            <person name="Luque E.M."/>
            <person name="Marcos A.T."/>
            <person name="Martin J."/>
            <person name="Mccluskey K."/>
            <person name="Medina H.R."/>
            <person name="Miralles-Duran A."/>
            <person name="Miyazaki A."/>
            <person name="Munoz-Torres E."/>
            <person name="Oguiza J.A."/>
            <person name="Ohm R."/>
            <person name="Olmedo M."/>
            <person name="Orejas M."/>
            <person name="Ortiz-Castellanos L."/>
            <person name="Pisabarro A.G."/>
            <person name="Rodriguez-Romero J."/>
            <person name="Ruiz-Herrera J."/>
            <person name="Ruiz-Vazquez R."/>
            <person name="Sanz C."/>
            <person name="Schackwitz W."/>
            <person name="Schmutz J."/>
            <person name="Shahriari M."/>
            <person name="Shelest E."/>
            <person name="Silva-Franco F."/>
            <person name="Soanes D."/>
            <person name="Syed K."/>
            <person name="Tagua V.G."/>
            <person name="Talbot N.J."/>
            <person name="Thon M."/>
            <person name="De Vries R.P."/>
            <person name="Wiebenga A."/>
            <person name="Yadav J.S."/>
            <person name="Braun E.L."/>
            <person name="Baker S."/>
            <person name="Garre V."/>
            <person name="Horwitz B."/>
            <person name="Torres-Martinez S."/>
            <person name="Idnurm A."/>
            <person name="Herrera-Estrella A."/>
            <person name="Gabaldon T."/>
            <person name="Grigoriev I.V."/>
        </authorList>
    </citation>
    <scope>NUCLEOTIDE SEQUENCE [LARGE SCALE GENOMIC DNA]</scope>
    <source>
        <strain evidence="5 6">CBS 277.49</strain>
    </source>
</reference>
<dbReference type="OrthoDB" id="5578174at2759"/>
<gene>
    <name evidence="5" type="ORF">MUCCIDRAFT_105709</name>
</gene>
<feature type="region of interest" description="Disordered" evidence="4">
    <location>
        <begin position="166"/>
        <end position="397"/>
    </location>
</feature>
<evidence type="ECO:0000256" key="4">
    <source>
        <dbReference type="SAM" id="MobiDB-lite"/>
    </source>
</evidence>
<proteinExistence type="inferred from homology"/>
<evidence type="ECO:0000313" key="5">
    <source>
        <dbReference type="EMBL" id="OAD08742.1"/>
    </source>
</evidence>
<dbReference type="AlphaFoldDB" id="A0A162U1G9"/>
<dbReference type="STRING" id="747725.A0A162U1G9"/>
<feature type="compositionally biased region" description="Basic and acidic residues" evidence="4">
    <location>
        <begin position="350"/>
        <end position="384"/>
    </location>
</feature>
<keyword evidence="6" id="KW-1185">Reference proteome</keyword>
<sequence length="397" mass="47212">MFRSIFRLKPANARLFSSDISESAGAASNWAPKKRVSRPTMEKIRALAATQPEVYNVVTLSREFKLSVEGIRRILKSKYVPEAKDGERQEKNRYEAMGERRKEFKKTYNIPEGNPKEFWNSKTTDKVQDISMKRQEKSTSNNKWSNDVYNKRRSFDDDTEHLAYRRSTGFNRENEQQGRGAYNDDRQRSHSKERAPFRQYYNDQDRRSFNKNSNASNGERGSFRRDHDNEDRRPFKRDFNYEDTRSDNRGNYSNERRQPFGKENGVERPTFDRRFDRSDGDRRSFRRDNDAREGSYGERKPFRRGNDHGSYNRDDSYGERKPFRRGNDHGSYNRDDSYGERKPFRGGNSAERRPNRFNDEKPFRNHINHQDKRSFNRQTSRDVNHNNAAGDRGFKSD</sequence>
<evidence type="ECO:0000256" key="2">
    <source>
        <dbReference type="ARBA" id="ARBA00010895"/>
    </source>
</evidence>
<feature type="compositionally biased region" description="Basic and acidic residues" evidence="4">
    <location>
        <begin position="221"/>
        <end position="343"/>
    </location>
</feature>
<dbReference type="Proteomes" id="UP000077051">
    <property type="component" value="Unassembled WGS sequence"/>
</dbReference>
<dbReference type="Pfam" id="PF06413">
    <property type="entry name" value="Neugrin"/>
    <property type="match status" value="1"/>
</dbReference>
<name>A0A162U1G9_MUCCL</name>